<dbReference type="InterPro" id="IPR002182">
    <property type="entry name" value="NB-ARC"/>
</dbReference>
<evidence type="ECO:0000313" key="4">
    <source>
        <dbReference type="Proteomes" id="UP000292564"/>
    </source>
</evidence>
<dbReference type="SUPFAM" id="SSF48452">
    <property type="entry name" value="TPR-like"/>
    <property type="match status" value="2"/>
</dbReference>
<dbReference type="Gene3D" id="3.40.50.300">
    <property type="entry name" value="P-loop containing nucleotide triphosphate hydrolases"/>
    <property type="match status" value="1"/>
</dbReference>
<comment type="caution">
    <text evidence="3">The sequence shown here is derived from an EMBL/GenBank/DDBJ whole genome shotgun (WGS) entry which is preliminary data.</text>
</comment>
<dbReference type="InterPro" id="IPR053137">
    <property type="entry name" value="NLR-like"/>
</dbReference>
<evidence type="ECO:0000259" key="2">
    <source>
        <dbReference type="Pfam" id="PF00931"/>
    </source>
</evidence>
<dbReference type="SUPFAM" id="SSF52540">
    <property type="entry name" value="P-loop containing nucleoside triphosphate hydrolases"/>
    <property type="match status" value="1"/>
</dbReference>
<feature type="region of interest" description="Disordered" evidence="1">
    <location>
        <begin position="63"/>
        <end position="92"/>
    </location>
</feature>
<dbReference type="PANTHER" id="PTHR46082:SF6">
    <property type="entry name" value="AAA+ ATPASE DOMAIN-CONTAINING PROTEIN-RELATED"/>
    <property type="match status" value="1"/>
</dbReference>
<dbReference type="Pfam" id="PF00931">
    <property type="entry name" value="NB-ARC"/>
    <property type="match status" value="1"/>
</dbReference>
<reference evidence="3 4" key="1">
    <citation type="submission" date="2019-02" db="EMBL/GenBank/DDBJ databases">
        <title>Sequencing the genomes of 1000 actinobacteria strains.</title>
        <authorList>
            <person name="Klenk H.-P."/>
        </authorList>
    </citation>
    <scope>NUCLEOTIDE SEQUENCE [LARGE SCALE GENOMIC DNA]</scope>
    <source>
        <strain evidence="3 4">DSM 45162</strain>
    </source>
</reference>
<name>A0A4Q7ZPA6_9ACTN</name>
<dbReference type="OrthoDB" id="580767at2"/>
<dbReference type="Proteomes" id="UP000292564">
    <property type="component" value="Unassembled WGS sequence"/>
</dbReference>
<accession>A0A4Q7ZPA6</accession>
<dbReference type="InterPro" id="IPR027417">
    <property type="entry name" value="P-loop_NTPase"/>
</dbReference>
<gene>
    <name evidence="3" type="ORF">EV385_4211</name>
</gene>
<dbReference type="Gene3D" id="1.25.40.10">
    <property type="entry name" value="Tetratricopeptide repeat domain"/>
    <property type="match status" value="2"/>
</dbReference>
<dbReference type="InterPro" id="IPR011990">
    <property type="entry name" value="TPR-like_helical_dom_sf"/>
</dbReference>
<dbReference type="EMBL" id="SHKY01000001">
    <property type="protein sequence ID" value="RZU52353.1"/>
    <property type="molecule type" value="Genomic_DNA"/>
</dbReference>
<dbReference type="Pfam" id="PF13374">
    <property type="entry name" value="TPR_10"/>
    <property type="match status" value="2"/>
</dbReference>
<evidence type="ECO:0000256" key="1">
    <source>
        <dbReference type="SAM" id="MobiDB-lite"/>
    </source>
</evidence>
<evidence type="ECO:0000313" key="3">
    <source>
        <dbReference type="EMBL" id="RZU52353.1"/>
    </source>
</evidence>
<proteinExistence type="predicted"/>
<feature type="domain" description="NB-ARC" evidence="2">
    <location>
        <begin position="113"/>
        <end position="267"/>
    </location>
</feature>
<dbReference type="Pfam" id="PF13424">
    <property type="entry name" value="TPR_12"/>
    <property type="match status" value="2"/>
</dbReference>
<sequence>MATVVFDGLAWQQAVSPWKSGPNATILLFCVRRKMVGRRVSQLIAGARIRPLRIGSGIPVTDPRVAVPQADNRPSTGQPDPLRGQPDAVRGQPDPLRIWDGVPLRNPAFTGRETMLLTLQRALDRRSKASVLPHALHGLGGVGKTQLAVEFAYRYADRYDVVWWIPAEHQTLVLQSLRDLGRRLGTPETANLQHTAGLVLDQLAHSSLRWLLIYDNANDPDDVANLIPEGGGHVILTSRNQTWSDVWDPIEVDVFDRPESIELVQKRSADVSTADAERLAARLGDLPLALDQAASCQSATGMPVDEYLAELDVRVRQLAPGQQDSYRTTIAALVKLALDRLRAAAPATAELLELFARLGAEPISGGLMRRGRDARVSPALKEALSDQIRLDRAIRQLSRYGLARVDANKRVQVHRLFQLVLHDVLDAEAIERSRTNVHRMLASANPGYPEVEEFWPVHAEIGPHIGPADLVDSELIDARRVVLDQARYLQQIGDLEGARRLGETAVATWSKVENTADLGPDGELTLRASRNLAAVLRLLGFNERARTMIEDAFERLKNSAEFGPDHEYTLDAATELAPNRRVAGEFRDALESDQDTVARYRRLFGAEDPATLAAEGNLAVNLRMLSDFPGAYRIDSDAVDAWQRNVSENDLRLLFAQVNLARDLYGLGRYAEALVLQQRVLSPFREQLGPRHPWVLLAGRTMAVTLRKVGRYAEALAAAEEHYLDTINRYGQEHEHLLAAAMTLANSLRVTGDLARARGLAAEAVDRYLRVFGDDHPLTLAATSNYAIVLRGLGEHDRARALDERTYARMRTVLGDTHAYTLCVISGLANDYAAAGDVPGARRWSDTALTTSRTSRGDRHPYTMACEVNAAVSLLADGDEAAGRALLDRAVAGLTEVLGADHPETVAAGEQRRAECDLEPPPT</sequence>
<dbReference type="NCBIfam" id="NF040586">
    <property type="entry name" value="FxSxx_TPR"/>
    <property type="match status" value="1"/>
</dbReference>
<protein>
    <submittedName>
        <fullName evidence="3">NB-ARC domain-containing protein</fullName>
    </submittedName>
</protein>
<dbReference type="PANTHER" id="PTHR46082">
    <property type="entry name" value="ATP/GTP-BINDING PROTEIN-RELATED"/>
    <property type="match status" value="1"/>
</dbReference>
<dbReference type="GO" id="GO:0043531">
    <property type="term" value="F:ADP binding"/>
    <property type="evidence" value="ECO:0007669"/>
    <property type="project" value="InterPro"/>
</dbReference>
<dbReference type="AlphaFoldDB" id="A0A4Q7ZPA6"/>
<organism evidence="3 4">
    <name type="scientific">Krasilnikovia cinnamomea</name>
    <dbReference type="NCBI Taxonomy" id="349313"/>
    <lineage>
        <taxon>Bacteria</taxon>
        <taxon>Bacillati</taxon>
        <taxon>Actinomycetota</taxon>
        <taxon>Actinomycetes</taxon>
        <taxon>Micromonosporales</taxon>
        <taxon>Micromonosporaceae</taxon>
        <taxon>Krasilnikovia</taxon>
    </lineage>
</organism>
<keyword evidence="4" id="KW-1185">Reference proteome</keyword>